<dbReference type="GO" id="GO:0016279">
    <property type="term" value="F:protein-lysine N-methyltransferase activity"/>
    <property type="evidence" value="ECO:0007669"/>
    <property type="project" value="RHEA"/>
</dbReference>
<dbReference type="OrthoDB" id="9785995at2"/>
<reference evidence="7 8" key="2">
    <citation type="submission" date="2016-08" db="EMBL/GenBank/DDBJ databases">
        <title>Orenia metallireducens sp. nov. strain Z6, a Novel Metal-reducing Firmicute from the Deep Subsurface.</title>
        <authorList>
            <person name="Maxim B.I."/>
            <person name="Kenneth K."/>
            <person name="Flynn T.M."/>
            <person name="Oloughlin E.J."/>
            <person name="Locke R.A."/>
            <person name="Weber J.R."/>
            <person name="Egan S.M."/>
            <person name="Mackie R.I."/>
            <person name="Cann I.K."/>
        </authorList>
    </citation>
    <scope>NUCLEOTIDE SEQUENCE [LARGE SCALE GENOMIC DNA]</scope>
    <source>
        <strain evidence="7 8">Z6</strain>
    </source>
</reference>
<keyword evidence="4 6" id="KW-0808">Transferase</keyword>
<protein>
    <recommendedName>
        <fullName evidence="6">Ribosomal protein L11 methyltransferase</fullName>
        <shortName evidence="6">L11 Mtase</shortName>
        <ecNumber evidence="6">2.1.1.-</ecNumber>
    </recommendedName>
</protein>
<keyword evidence="7" id="KW-0689">Ribosomal protein</keyword>
<comment type="subcellular location">
    <subcellularLocation>
        <location evidence="6">Cytoplasm</location>
    </subcellularLocation>
</comment>
<evidence type="ECO:0000256" key="3">
    <source>
        <dbReference type="ARBA" id="ARBA00022603"/>
    </source>
</evidence>
<dbReference type="GO" id="GO:0005840">
    <property type="term" value="C:ribosome"/>
    <property type="evidence" value="ECO:0007669"/>
    <property type="project" value="UniProtKB-KW"/>
</dbReference>
<dbReference type="AlphaFoldDB" id="A0A1C0A507"/>
<dbReference type="HAMAP" id="MF_00735">
    <property type="entry name" value="Methyltr_PrmA"/>
    <property type="match status" value="1"/>
</dbReference>
<dbReference type="GO" id="GO:0032259">
    <property type="term" value="P:methylation"/>
    <property type="evidence" value="ECO:0007669"/>
    <property type="project" value="UniProtKB-KW"/>
</dbReference>
<evidence type="ECO:0000256" key="5">
    <source>
        <dbReference type="ARBA" id="ARBA00022691"/>
    </source>
</evidence>
<dbReference type="RefSeq" id="WP_068719117.1">
    <property type="nucleotide sequence ID" value="NZ_LWDV01000010.1"/>
</dbReference>
<evidence type="ECO:0000313" key="7">
    <source>
        <dbReference type="EMBL" id="OCL25224.1"/>
    </source>
</evidence>
<keyword evidence="3 6" id="KW-0489">Methyltransferase</keyword>
<reference evidence="8" key="1">
    <citation type="submission" date="2016-07" db="EMBL/GenBank/DDBJ databases">
        <authorList>
            <person name="Florea S."/>
            <person name="Webb J.S."/>
            <person name="Jaromczyk J."/>
            <person name="Schardl C.L."/>
        </authorList>
    </citation>
    <scope>NUCLEOTIDE SEQUENCE [LARGE SCALE GENOMIC DNA]</scope>
    <source>
        <strain evidence="8">Z6</strain>
    </source>
</reference>
<dbReference type="SUPFAM" id="SSF53335">
    <property type="entry name" value="S-adenosyl-L-methionine-dependent methyltransferases"/>
    <property type="match status" value="1"/>
</dbReference>
<evidence type="ECO:0000313" key="8">
    <source>
        <dbReference type="Proteomes" id="UP000093514"/>
    </source>
</evidence>
<evidence type="ECO:0000256" key="4">
    <source>
        <dbReference type="ARBA" id="ARBA00022679"/>
    </source>
</evidence>
<keyword evidence="5 6" id="KW-0949">S-adenosyl-L-methionine</keyword>
<sequence length="290" mass="32551">MKLKEVIITTNYEGFSAIENILGELGAVGISKEDFKQEEVIMKGYFEDEELTKEKISSLRDRVAKLVDYDLNIGSGEIIIKELEQEDWVNKWKKDIKPIKVTDKIVIKPTWEEYQKQAEEIIIELDPGLAFGTGYHGTTSGCLEMIEKYLQPDFDVLDIGTGTGILSIAATKLGAKSNFALDIDPVAVKVAKENAKLNQVLDQIDFAQGDLLDIVDGKYDLVIANILPHVIKRLIPDLPKVAKLGSISILSGIIEEKADMIKDELKNYNFEVKEIIQKEQWITIVAIRRG</sequence>
<evidence type="ECO:0000256" key="1">
    <source>
        <dbReference type="ARBA" id="ARBA00009741"/>
    </source>
</evidence>
<dbReference type="EMBL" id="LWDV01000010">
    <property type="protein sequence ID" value="OCL25224.1"/>
    <property type="molecule type" value="Genomic_DNA"/>
</dbReference>
<feature type="binding site" evidence="6">
    <location>
        <position position="139"/>
    </location>
    <ligand>
        <name>S-adenosyl-L-methionine</name>
        <dbReference type="ChEBI" id="CHEBI:59789"/>
    </ligand>
</feature>
<dbReference type="PIRSF" id="PIRSF000401">
    <property type="entry name" value="RPL11_MTase"/>
    <property type="match status" value="1"/>
</dbReference>
<dbReference type="EC" id="2.1.1.-" evidence="6"/>
<organism evidence="7 8">
    <name type="scientific">Orenia metallireducens</name>
    <dbReference type="NCBI Taxonomy" id="1413210"/>
    <lineage>
        <taxon>Bacteria</taxon>
        <taxon>Bacillati</taxon>
        <taxon>Bacillota</taxon>
        <taxon>Clostridia</taxon>
        <taxon>Halanaerobiales</taxon>
        <taxon>Halobacteroidaceae</taxon>
        <taxon>Orenia</taxon>
    </lineage>
</organism>
<evidence type="ECO:0000256" key="6">
    <source>
        <dbReference type="HAMAP-Rule" id="MF_00735"/>
    </source>
</evidence>
<dbReference type="CDD" id="cd02440">
    <property type="entry name" value="AdoMet_MTases"/>
    <property type="match status" value="1"/>
</dbReference>
<dbReference type="InterPro" id="IPR004498">
    <property type="entry name" value="Ribosomal_PrmA_MeTrfase"/>
</dbReference>
<dbReference type="Pfam" id="PF06325">
    <property type="entry name" value="PrmA"/>
    <property type="match status" value="1"/>
</dbReference>
<dbReference type="PANTHER" id="PTHR43648">
    <property type="entry name" value="ELECTRON TRANSFER FLAVOPROTEIN BETA SUBUNIT LYSINE METHYLTRANSFERASE"/>
    <property type="match status" value="1"/>
</dbReference>
<keyword evidence="2 6" id="KW-0963">Cytoplasm</keyword>
<dbReference type="NCBIfam" id="TIGR00406">
    <property type="entry name" value="prmA"/>
    <property type="match status" value="1"/>
</dbReference>
<dbReference type="GO" id="GO:0005737">
    <property type="term" value="C:cytoplasm"/>
    <property type="evidence" value="ECO:0007669"/>
    <property type="project" value="UniProtKB-SubCell"/>
</dbReference>
<dbReference type="Gene3D" id="3.40.50.150">
    <property type="entry name" value="Vaccinia Virus protein VP39"/>
    <property type="match status" value="1"/>
</dbReference>
<accession>A0A1C0A507</accession>
<evidence type="ECO:0000256" key="2">
    <source>
        <dbReference type="ARBA" id="ARBA00022490"/>
    </source>
</evidence>
<proteinExistence type="inferred from homology"/>
<feature type="binding site" evidence="6">
    <location>
        <position position="182"/>
    </location>
    <ligand>
        <name>S-adenosyl-L-methionine</name>
        <dbReference type="ChEBI" id="CHEBI:59789"/>
    </ligand>
</feature>
<dbReference type="InterPro" id="IPR029063">
    <property type="entry name" value="SAM-dependent_MTases_sf"/>
</dbReference>
<comment type="function">
    <text evidence="6">Methylates ribosomal protein L11.</text>
</comment>
<gene>
    <name evidence="6" type="primary">prmA</name>
    <name evidence="7" type="ORF">U472_12720</name>
</gene>
<dbReference type="PANTHER" id="PTHR43648:SF1">
    <property type="entry name" value="ELECTRON TRANSFER FLAVOPROTEIN BETA SUBUNIT LYSINE METHYLTRANSFERASE"/>
    <property type="match status" value="1"/>
</dbReference>
<name>A0A1C0A507_9FIRM</name>
<feature type="binding site" evidence="6">
    <location>
        <position position="225"/>
    </location>
    <ligand>
        <name>S-adenosyl-L-methionine</name>
        <dbReference type="ChEBI" id="CHEBI:59789"/>
    </ligand>
</feature>
<keyword evidence="8" id="KW-1185">Reference proteome</keyword>
<comment type="similarity">
    <text evidence="1 6">Belongs to the methyltransferase superfamily. PrmA family.</text>
</comment>
<feature type="binding site" evidence="6">
    <location>
        <position position="160"/>
    </location>
    <ligand>
        <name>S-adenosyl-L-methionine</name>
        <dbReference type="ChEBI" id="CHEBI:59789"/>
    </ligand>
</feature>
<dbReference type="Proteomes" id="UP000093514">
    <property type="component" value="Unassembled WGS sequence"/>
</dbReference>
<dbReference type="NCBIfam" id="NF001785">
    <property type="entry name" value="PRK00517.2-2"/>
    <property type="match status" value="1"/>
</dbReference>
<comment type="catalytic activity">
    <reaction evidence="6">
        <text>L-lysyl-[protein] + 3 S-adenosyl-L-methionine = N(6),N(6),N(6)-trimethyl-L-lysyl-[protein] + 3 S-adenosyl-L-homocysteine + 3 H(+)</text>
        <dbReference type="Rhea" id="RHEA:54192"/>
        <dbReference type="Rhea" id="RHEA-COMP:9752"/>
        <dbReference type="Rhea" id="RHEA-COMP:13826"/>
        <dbReference type="ChEBI" id="CHEBI:15378"/>
        <dbReference type="ChEBI" id="CHEBI:29969"/>
        <dbReference type="ChEBI" id="CHEBI:57856"/>
        <dbReference type="ChEBI" id="CHEBI:59789"/>
        <dbReference type="ChEBI" id="CHEBI:61961"/>
    </reaction>
</comment>
<comment type="caution">
    <text evidence="7">The sequence shown here is derived from an EMBL/GenBank/DDBJ whole genome shotgun (WGS) entry which is preliminary data.</text>
</comment>
<dbReference type="InterPro" id="IPR050078">
    <property type="entry name" value="Ribosomal_L11_MeTrfase_PrmA"/>
</dbReference>
<keyword evidence="7" id="KW-0687">Ribonucleoprotein</keyword>